<dbReference type="FunFam" id="2.60.40.4100:FF:000002">
    <property type="entry name" value="Zona pellucida sperm-binding protein 3"/>
    <property type="match status" value="1"/>
</dbReference>
<keyword evidence="2" id="KW-0732">Signal</keyword>
<dbReference type="SMART" id="SM00241">
    <property type="entry name" value="ZP"/>
    <property type="match status" value="1"/>
</dbReference>
<dbReference type="InterPro" id="IPR001507">
    <property type="entry name" value="ZP_dom"/>
</dbReference>
<dbReference type="Pfam" id="PF00100">
    <property type="entry name" value="Zona_pellucida"/>
    <property type="match status" value="1"/>
</dbReference>
<dbReference type="GO" id="GO:0031012">
    <property type="term" value="C:extracellular matrix"/>
    <property type="evidence" value="ECO:0007669"/>
    <property type="project" value="TreeGrafter"/>
</dbReference>
<dbReference type="InterPro" id="IPR055355">
    <property type="entry name" value="ZP-C"/>
</dbReference>
<dbReference type="RefSeq" id="XP_054865819.1">
    <property type="nucleotide sequence ID" value="XM_055009844.1"/>
</dbReference>
<dbReference type="OrthoDB" id="8961289at2759"/>
<dbReference type="PANTHER" id="PTHR11576:SF26">
    <property type="entry name" value="ZONA PELLUCIDA GLYCOPROTEIN 3D TANDEM DUPLICATE 2"/>
    <property type="match status" value="1"/>
</dbReference>
<dbReference type="Ensembl" id="ENSAOCT00000018420.2">
    <property type="protein sequence ID" value="ENSAOCP00000026869.1"/>
    <property type="gene ID" value="ENSAOCG00000015396.2"/>
</dbReference>
<dbReference type="Gene3D" id="2.60.40.3210">
    <property type="entry name" value="Zona pellucida, ZP-N domain"/>
    <property type="match status" value="1"/>
</dbReference>
<evidence type="ECO:0000259" key="3">
    <source>
        <dbReference type="PROSITE" id="PS51034"/>
    </source>
</evidence>
<dbReference type="GO" id="GO:0032190">
    <property type="term" value="F:acrosin binding"/>
    <property type="evidence" value="ECO:0007669"/>
    <property type="project" value="TreeGrafter"/>
</dbReference>
<protein>
    <recommendedName>
        <fullName evidence="3">ZP domain-containing protein</fullName>
    </recommendedName>
</protein>
<name>A0A3Q1CMT4_AMPOC</name>
<dbReference type="GeneID" id="111570423"/>
<sequence length="468" mass="52508">MGLMHDGLLFLLFCLASSSRFRNRAGNGVFLQDPELEWERRATVMGEEKTEASVPKSKLWRSASADAASLPGAYKYEYLRVPYANDRKEDFKPQKGARPLSGWAKKILLGHTPTIPLAREAGDRHKLVEILCHVDRLYVRIKREVFKSRDAYKYLKLGTCPVNHANDKYYYLLYLLKNDCGFKKESNVDYLSISSVLSYKPTSVVLREMPFDIPLQCKFPRLFYAYKIGFHPKLQGGTIFKALQPKSSFILTPQDASGKDITGIQSYILGQLMFFQASGAVGTPSSGKERLYINKCFVTTSQDPNSHVKYTVIDNYGCMIDGKVTLQSKFLPANSKKVQKFSVGAFIFKNTASTTSQQHLYMHCEISMGPLSPTPTSKACNFNPATKKWVALYGKDCICACCDSTCSSGKHKGPKTIISSPSWKVDLSSMDEYVKGDSQMKSSGADTFSLEDPDLAEIKDFQNYWSLD</sequence>
<evidence type="ECO:0000313" key="5">
    <source>
        <dbReference type="Proteomes" id="UP001501940"/>
    </source>
</evidence>
<organism evidence="4 5">
    <name type="scientific">Amphiprion ocellaris</name>
    <name type="common">Clown anemonefish</name>
    <dbReference type="NCBI Taxonomy" id="80972"/>
    <lineage>
        <taxon>Eukaryota</taxon>
        <taxon>Metazoa</taxon>
        <taxon>Chordata</taxon>
        <taxon>Craniata</taxon>
        <taxon>Vertebrata</taxon>
        <taxon>Euteleostomi</taxon>
        <taxon>Actinopterygii</taxon>
        <taxon>Neopterygii</taxon>
        <taxon>Teleostei</taxon>
        <taxon>Neoteleostei</taxon>
        <taxon>Acanthomorphata</taxon>
        <taxon>Ovalentaria</taxon>
        <taxon>Pomacentridae</taxon>
        <taxon>Amphiprion</taxon>
    </lineage>
</organism>
<dbReference type="GO" id="GO:0035803">
    <property type="term" value="P:egg coat formation"/>
    <property type="evidence" value="ECO:0007669"/>
    <property type="project" value="TreeGrafter"/>
</dbReference>
<dbReference type="Gene3D" id="2.60.40.4100">
    <property type="entry name" value="Zona pellucida, ZP-C domain"/>
    <property type="match status" value="1"/>
</dbReference>
<dbReference type="OMA" id="VEQYLHC"/>
<reference evidence="4 5" key="1">
    <citation type="submission" date="2022-01" db="EMBL/GenBank/DDBJ databases">
        <title>A chromosome-scale genome assembly of the false clownfish, Amphiprion ocellaris.</title>
        <authorList>
            <person name="Ryu T."/>
        </authorList>
    </citation>
    <scope>NUCLEOTIDE SEQUENCE [LARGE SCALE GENOMIC DNA]</scope>
</reference>
<feature type="domain" description="ZP" evidence="3">
    <location>
        <begin position="131"/>
        <end position="387"/>
    </location>
</feature>
<dbReference type="AlphaFoldDB" id="A0A3Q1CMT4"/>
<reference evidence="4" key="3">
    <citation type="submission" date="2025-09" db="UniProtKB">
        <authorList>
            <consortium name="Ensembl"/>
        </authorList>
    </citation>
    <scope>IDENTIFICATION</scope>
</reference>
<evidence type="ECO:0000256" key="2">
    <source>
        <dbReference type="SAM" id="SignalP"/>
    </source>
</evidence>
<dbReference type="CTD" id="563179"/>
<dbReference type="PROSITE" id="PS51034">
    <property type="entry name" value="ZP_2"/>
    <property type="match status" value="1"/>
</dbReference>
<dbReference type="Proteomes" id="UP001501940">
    <property type="component" value="Chromosome 4"/>
</dbReference>
<dbReference type="KEGG" id="aoce:111570423"/>
<accession>A0A3Q1CMT4</accession>
<dbReference type="GeneTree" id="ENSGT01030000234567"/>
<keyword evidence="5" id="KW-1185">Reference proteome</keyword>
<evidence type="ECO:0000313" key="4">
    <source>
        <dbReference type="Ensembl" id="ENSAOCP00000026869.1"/>
    </source>
</evidence>
<reference evidence="4" key="2">
    <citation type="submission" date="2025-08" db="UniProtKB">
        <authorList>
            <consortium name="Ensembl"/>
        </authorList>
    </citation>
    <scope>IDENTIFICATION</scope>
</reference>
<feature type="chain" id="PRO_5018609483" description="ZP domain-containing protein" evidence="2">
    <location>
        <begin position="19"/>
        <end position="468"/>
    </location>
</feature>
<dbReference type="InterPro" id="IPR042235">
    <property type="entry name" value="ZP-C_dom"/>
</dbReference>
<keyword evidence="1" id="KW-1015">Disulfide bond</keyword>
<evidence type="ECO:0000256" key="1">
    <source>
        <dbReference type="ARBA" id="ARBA00023157"/>
    </source>
</evidence>
<feature type="signal peptide" evidence="2">
    <location>
        <begin position="1"/>
        <end position="18"/>
    </location>
</feature>
<dbReference type="PANTHER" id="PTHR11576">
    <property type="entry name" value="ZONA PELLUCIDA SPERM-BINDING PROTEIN 3"/>
    <property type="match status" value="1"/>
</dbReference>
<dbReference type="GO" id="GO:0007339">
    <property type="term" value="P:binding of sperm to zona pellucida"/>
    <property type="evidence" value="ECO:0007669"/>
    <property type="project" value="TreeGrafter"/>
</dbReference>
<dbReference type="GO" id="GO:2000344">
    <property type="term" value="P:positive regulation of acrosome reaction"/>
    <property type="evidence" value="ECO:0007669"/>
    <property type="project" value="TreeGrafter"/>
</dbReference>
<proteinExistence type="predicted"/>